<dbReference type="RefSeq" id="WP_165183395.1">
    <property type="nucleotide sequence ID" value="NZ_JAAKZI010000040.1"/>
</dbReference>
<evidence type="ECO:0000313" key="1">
    <source>
        <dbReference type="EMBL" id="NGN85181.1"/>
    </source>
</evidence>
<evidence type="ECO:0008006" key="3">
    <source>
        <dbReference type="Google" id="ProtNLM"/>
    </source>
</evidence>
<comment type="caution">
    <text evidence="1">The sequence shown here is derived from an EMBL/GenBank/DDBJ whole genome shotgun (WGS) entry which is preliminary data.</text>
</comment>
<organism evidence="1 2">
    <name type="scientific">Arthrobacter silviterrae</name>
    <dbReference type="NCBI Taxonomy" id="2026658"/>
    <lineage>
        <taxon>Bacteria</taxon>
        <taxon>Bacillati</taxon>
        <taxon>Actinomycetota</taxon>
        <taxon>Actinomycetes</taxon>
        <taxon>Micrococcales</taxon>
        <taxon>Micrococcaceae</taxon>
        <taxon>Arthrobacter</taxon>
    </lineage>
</organism>
<name>A0ABX0DE26_9MICC</name>
<sequence>MRTEVMSALVGALRIPVQQSHEIGGISNQIFLALEGDDDLYLDALDYILHMTRGKRSGTLKEILESGGSAWTVNSQGVGLEKRVSAAAKNAMDSATASSDTFSKEIQEAWEQAFGRTPDPSDAWDHAIKAVEEVLIPIVLPKVPKPNLGGVAGELEASSTKWHLELASSVNNDSVDTLSRMLRLIWPNPDRHGGGLARRTPSQSEAESAVHLAIAIIEICRNGRLTKN</sequence>
<keyword evidence="2" id="KW-1185">Reference proteome</keyword>
<reference evidence="1 2" key="1">
    <citation type="submission" date="2020-02" db="EMBL/GenBank/DDBJ databases">
        <title>Genome sequence of the type strain DSM 27180 of Arthrobacter silviterrae.</title>
        <authorList>
            <person name="Gao J."/>
            <person name="Sun J."/>
        </authorList>
    </citation>
    <scope>NUCLEOTIDE SEQUENCE [LARGE SCALE GENOMIC DNA]</scope>
    <source>
        <strain evidence="1 2">DSM 27180</strain>
    </source>
</reference>
<dbReference type="EMBL" id="JAAKZI010000040">
    <property type="protein sequence ID" value="NGN85181.1"/>
    <property type="molecule type" value="Genomic_DNA"/>
</dbReference>
<gene>
    <name evidence="1" type="ORF">G6N77_17180</name>
</gene>
<dbReference type="Proteomes" id="UP000479226">
    <property type="component" value="Unassembled WGS sequence"/>
</dbReference>
<accession>A0ABX0DE26</accession>
<protein>
    <recommendedName>
        <fullName evidence="3">Abortive infection family protein</fullName>
    </recommendedName>
</protein>
<evidence type="ECO:0000313" key="2">
    <source>
        <dbReference type="Proteomes" id="UP000479226"/>
    </source>
</evidence>
<proteinExistence type="predicted"/>